<reference evidence="9 10" key="1">
    <citation type="submission" date="2019-11" db="EMBL/GenBank/DDBJ databases">
        <title>Draft genome sequences of five Paenibacillus species of dairy origin.</title>
        <authorList>
            <person name="Olajide A.M."/>
            <person name="Chen S."/>
            <person name="Lapointe G."/>
        </authorList>
    </citation>
    <scope>NUCLEOTIDE SEQUENCE [LARGE SCALE GENOMIC DNA]</scope>
    <source>
        <strain evidence="9 10">2CS3</strain>
    </source>
</reference>
<feature type="site" description="Important for catalytic activity, responsible for pKa modulation of the active site Glu and correct orientation of both the proton donor and substrate" evidence="6">
    <location>
        <position position="2437"/>
    </location>
</feature>
<evidence type="ECO:0000313" key="10">
    <source>
        <dbReference type="Proteomes" id="UP000450917"/>
    </source>
</evidence>
<dbReference type="PROSITE" id="PS51820">
    <property type="entry name" value="PA14"/>
    <property type="match status" value="1"/>
</dbReference>
<dbReference type="GO" id="GO:0030246">
    <property type="term" value="F:carbohydrate binding"/>
    <property type="evidence" value="ECO:0007669"/>
    <property type="project" value="InterPro"/>
</dbReference>
<dbReference type="SUPFAM" id="SSF49785">
    <property type="entry name" value="Galactose-binding domain-like"/>
    <property type="match status" value="1"/>
</dbReference>
<evidence type="ECO:0000256" key="2">
    <source>
        <dbReference type="ARBA" id="ARBA00022729"/>
    </source>
</evidence>
<evidence type="ECO:0000256" key="5">
    <source>
        <dbReference type="PIRSR" id="PIRSR606710-1"/>
    </source>
</evidence>
<dbReference type="Gene3D" id="2.60.40.1080">
    <property type="match status" value="3"/>
</dbReference>
<dbReference type="RefSeq" id="WP_155614052.1">
    <property type="nucleotide sequence ID" value="NZ_WNZX01000002.1"/>
</dbReference>
<dbReference type="InterPro" id="IPR041542">
    <property type="entry name" value="GH43_C2"/>
</dbReference>
<dbReference type="InterPro" id="IPR011658">
    <property type="entry name" value="PA14_dom"/>
</dbReference>
<evidence type="ECO:0000313" key="9">
    <source>
        <dbReference type="EMBL" id="MUG69830.1"/>
    </source>
</evidence>
<comment type="caution">
    <text evidence="9">The sequence shown here is derived from an EMBL/GenBank/DDBJ whole genome shotgun (WGS) entry which is preliminary data.</text>
</comment>
<feature type="active site" description="Proton acceptor" evidence="5">
    <location>
        <position position="2330"/>
    </location>
</feature>
<dbReference type="SMART" id="SM00758">
    <property type="entry name" value="PA14"/>
    <property type="match status" value="1"/>
</dbReference>
<dbReference type="GO" id="GO:0004553">
    <property type="term" value="F:hydrolase activity, hydrolyzing O-glycosyl compounds"/>
    <property type="evidence" value="ECO:0007669"/>
    <property type="project" value="InterPro"/>
</dbReference>
<dbReference type="Gene3D" id="1.20.1270.90">
    <property type="entry name" value="AF1782-like"/>
    <property type="match status" value="1"/>
</dbReference>
<evidence type="ECO:0000259" key="7">
    <source>
        <dbReference type="PROSITE" id="PS51175"/>
    </source>
</evidence>
<dbReference type="Pfam" id="PF16990">
    <property type="entry name" value="CBM_35"/>
    <property type="match status" value="1"/>
</dbReference>
<evidence type="ECO:0000256" key="6">
    <source>
        <dbReference type="PIRSR" id="PIRSR606710-2"/>
    </source>
</evidence>
<dbReference type="GO" id="GO:0000272">
    <property type="term" value="P:polysaccharide catabolic process"/>
    <property type="evidence" value="ECO:0007669"/>
    <property type="project" value="InterPro"/>
</dbReference>
<dbReference type="InterPro" id="IPR005084">
    <property type="entry name" value="CBM6"/>
</dbReference>
<dbReference type="Pfam" id="PF02368">
    <property type="entry name" value="Big_2"/>
    <property type="match status" value="3"/>
</dbReference>
<feature type="active site" description="Proton donor" evidence="5">
    <location>
        <position position="2501"/>
    </location>
</feature>
<dbReference type="Gene3D" id="2.60.120.260">
    <property type="entry name" value="Galactose-binding domain-like"/>
    <property type="match status" value="2"/>
</dbReference>
<evidence type="ECO:0000256" key="3">
    <source>
        <dbReference type="ARBA" id="ARBA00022801"/>
    </source>
</evidence>
<evidence type="ECO:0000256" key="1">
    <source>
        <dbReference type="ARBA" id="ARBA00009865"/>
    </source>
</evidence>
<dbReference type="InterPro" id="IPR008965">
    <property type="entry name" value="CBM2/CBM3_carb-bd_dom_sf"/>
</dbReference>
<dbReference type="Gene3D" id="1.10.1330.10">
    <property type="entry name" value="Dockerin domain"/>
    <property type="match status" value="1"/>
</dbReference>
<sequence>MRKKGSVTYSHIRKALAYVLISSMMLALMPPIPLAAAVGEPLAVFREDFNDGNADGWKSYGSADAANRGRWQVNEARQYTVNGSPGAKVIAEHTSFADLIYEADFQVGGIHSDQSGLIFRVTNVSDNVADGYNGYFAALRVDKKVMLGRVTGNNEWRELTTAPIDSANAHLKVIAVGNRIQVFVNDMNTPKIDFTDNDGKQITSAGAVGLRTWWGTSVIDNIQAKAYAAQTTAEPEFLTTGGTYASEQLVALTAGTSEATIRYTVDGSAPNPTSPVYSSPISIATTTLIQAYAEKAGETVSDVVSAHYVIAGQEPVFTENFDDGNSSGWTTYAGQQTGSWTVSQDVYAYQVTNPRGDKAVVDAVYGDFQLEVDLNPQGTLQDSGVIFRVSDPGHGADKMNGYYAGLNTSGFLIVGKMNSAGNGGQGSWTGISKTVADVKPNEFNRLKVVALGARYYIYLNGKLVTAFTDETYPSGTIGLRAWNDNKSAVYDNVSLLSLTKVTFQAKAPVFIPGGGTFKGSQTVMILSPTPGATIHYTTDGSMPNTSSPVYGSPLTVTQTTVLRAYAVKEGMLDSSTQTSVFTKEEHSFTEDFNDKQADGWTTYGGVWNAADGAYRVNKGAGFKSVAEGTDFADFTYEADITLQDGVNNDNAGLIFRVSDPSNGADSMKGYYAGLGVNGRVQLGRLSNSWTELASIMYPVQQNKTYRLKVTALGSQIDIYVDGEHIVSAVDSVYTTGAIGVRSHWVNAGYDNIRVQDAGAVVQPTYDWSWVKGAVFVPTHAVNQLQQWDAYNHEVNDRELSYAHTYGINFVRVFLHNLLWKNDSAKLLANLEDFLQLADKYGIKVEIVFFDDCWDDHPVPGPQLPPRYGAHNSRWVEAPGDDIKANYAANKEDLKSYVQGIVNAHKNDPRIAFWNIYNEPSNGESGLMDQITKQIMNDSRIWIKETGSSLPVSSTGAQFSGGPTSDFITWHPYESDYPTPFGVSKQILADETMNRLTQSVPGVVRHYGDQGIGFVMWEFGIGRDNTRFPWGSDVTPLTSEPEVPFHGIVYPDGHPWDINDIKALTGPAFDTLPVFQVKYFKDASFTTLAKSSITPRVDFDLGDEKGTGSPDPTAGIGEDQFSIRWVGSIKPVQSGVHTVYVDSDHLAGVWIGDTKVVDKTSGGREEVSGDIALNAGQTYTVRIEYAHAAGDASMHVRWSGPGLAKQVMRPVYTGKSVQSVMLDTPSFSLKAGETKKLNAVVEPIDASNQQLLWSSSNTGAAAVDSTGLVRGVNKGTATITVTAADGRATATSEVTVSAGTTFVNPIVPVSGGAGAADPSIVFKDGFYYYVKSDSDSSLQVAKARRLQDIGTAPRVTVYTPPAGEPYSKELWAPELQYVKGKWYIYFAADDGNNANHRMYVLEGNSQDPQGTYTLKGKIADASDKWAIDGTVLEKDDGSMYFIWSGWEGDVNEKQNIYIAPMSDPWTINGSRVQLSTPDQPWERIGTPYINEGPEILKKDGKLFIVYSASGSWTDEYKLGLLTNSDGDVLNPASWTKSGPVFSQAPGAFGPGHNTFTTSPDGTEDWIVYHADLRSGGSWGNRSVRAQKFTWNADGTPNFGTPAAYGSPVEQPSGTPEVERYHYEAEYGELLGTAEIRNSADASGGKVVGRLDNTGTDGVIFHVNVERAGTYSLIVMAANGTAGGAAAQHDVSVNGAASQAISYRNYGWERYNPTSIDISLNAGANTIKLTKRNHFAELDSIILEALESSGSAVPVESVMLDKTALTLAQGETAAIVAAVRPLAGTMKQLTLTSSNPEVALVTESVVDSATGSTTLFIKGLKPGTAAVKVASAGNPALFTEAVVTVRGLPSEPDLTGFQVDSFDNAALSGEWSIFQESPGDWSLTQNPGALTIHTTPTDVYQDNNSQNNVFLRNPGSGDFEIVTKVTAPIAKNHQQGGLFIWQDADHFVKLAHVWVNGATIETAYEIGRSYKKPGNPAAHPGGDTITLKIRKLGNVYTTYYWNGYEWLQAADPVTATLTDIKVGLFANNIVATNDRIDAKFDYFAIRAIQGGVKLDPKKVTLRPGGNVQLTNLGASGKELHWRSSNPSIAAVTSSGLVEAKAPGRTVIKAASVNGDFWDQAVVTVEDTALPSGVLFTDDFTDNAADGWSTYGGVWTAAEGRLSVKAGAGHKALFDGQSFTDFMLEADVHIAGGNEAGLLFRATSAEIGADAYEGYYLGISAANQSVVLGSNSGGTWTELASRKLPVAADEWVHLKVIAREDHLQIYVNDNPLNVNGYPKFDLLEASHLATGRIGFRTWNADADFDNVRVTSIDESGLPAGPTYTNAVLPGVADPFILKHDGMYYLYGTNTADWPNMPNGIKVYSSPDLVNWTAHDGWALHKDHSWGDKQFWAPEVVEKDGIFYMYYAVQERLAVATSTSPLGPFVQEVQQPLHLNTPEIDAHIFTDDDGKRYMYFVRFNNGNEMWVAELNDDMKSIKEDTLRFVFRATQTWELSQKAPVANINEGPFVLKHNGLYYLTYSGNHFESPDYGVGYATAPTPTGPWTKYAYNPIMKSNAIVPGAGHHSFIGSPDGSELFMVYHTHYKAGTTEPRKLAIDRVHFVPQPGGIDALEVWGPTITPQPVPSHAKAQSVLAGAASTAGGMAFDLTFGLSGVTTVDFEHINALDVTVSFDPSQVELKDAAALREGIAIVEKRLLAPGKVRILAAALGAGLPANGDWLKLTFQALPVAEAVQTVVSVSGIAIANEAGAELMAKGASHSLLITAKAASKEALVQAIATAQAKHDGAWEDNRHGAYVPGSKAALQAAIDHAAATAVNAEATPQQITEALRTVSEALAAFESKRIDANLNGSGGITVGDLALTAASYGKQSGQPGWDEQAMKADVNYSGKVDIEDLVIVARAMLD</sequence>
<dbReference type="SUPFAM" id="SSF56988">
    <property type="entry name" value="Anthrax protective antigen"/>
    <property type="match status" value="1"/>
</dbReference>
<dbReference type="SUPFAM" id="SSF49373">
    <property type="entry name" value="Invasin/intimin cell-adhesion fragments"/>
    <property type="match status" value="3"/>
</dbReference>
<dbReference type="Gene3D" id="3.20.20.80">
    <property type="entry name" value="Glycosidases"/>
    <property type="match status" value="1"/>
</dbReference>
<dbReference type="PANTHER" id="PTHR43817:SF1">
    <property type="entry name" value="HYDROLASE, FAMILY 43, PUTATIVE (AFU_ORTHOLOGUE AFUA_3G01660)-RELATED"/>
    <property type="match status" value="1"/>
</dbReference>
<dbReference type="InterPro" id="IPR008979">
    <property type="entry name" value="Galactose-bd-like_sf"/>
</dbReference>
<dbReference type="Proteomes" id="UP000450917">
    <property type="component" value="Unassembled WGS sequence"/>
</dbReference>
<dbReference type="SUPFAM" id="SSF49384">
    <property type="entry name" value="Carbohydrate-binding domain"/>
    <property type="match status" value="1"/>
</dbReference>
<keyword evidence="4" id="KW-0326">Glycosidase</keyword>
<name>A0A7X2Z8T0_9BACL</name>
<dbReference type="PANTHER" id="PTHR43817">
    <property type="entry name" value="GLYCOSYL HYDROLASE"/>
    <property type="match status" value="1"/>
</dbReference>
<accession>A0A7X2Z8T0</accession>
<dbReference type="InterPro" id="IPR017853">
    <property type="entry name" value="GH"/>
</dbReference>
<dbReference type="InterPro" id="IPR008964">
    <property type="entry name" value="Invasin/intimin_cell_adhesion"/>
</dbReference>
<proteinExistence type="inferred from homology"/>
<dbReference type="Pfam" id="PF07554">
    <property type="entry name" value="FIVAR"/>
    <property type="match status" value="1"/>
</dbReference>
<dbReference type="Pfam" id="PF07691">
    <property type="entry name" value="PA14"/>
    <property type="match status" value="1"/>
</dbReference>
<protein>
    <submittedName>
        <fullName evidence="9">Family 43 glycosylhydrolase</fullName>
    </submittedName>
</protein>
<feature type="domain" description="PA14" evidence="8">
    <location>
        <begin position="1069"/>
        <end position="1211"/>
    </location>
</feature>
<dbReference type="CDD" id="cd08991">
    <property type="entry name" value="GH43_HoAraf43-like"/>
    <property type="match status" value="1"/>
</dbReference>
<feature type="domain" description="CBM6" evidence="7">
    <location>
        <begin position="1619"/>
        <end position="1742"/>
    </location>
</feature>
<organism evidence="9 10">
    <name type="scientific">Paenibacillus validus</name>
    <dbReference type="NCBI Taxonomy" id="44253"/>
    <lineage>
        <taxon>Bacteria</taxon>
        <taxon>Bacillati</taxon>
        <taxon>Bacillota</taxon>
        <taxon>Bacilli</taxon>
        <taxon>Bacillales</taxon>
        <taxon>Paenibacillaceae</taxon>
        <taxon>Paenibacillus</taxon>
    </lineage>
</organism>
<dbReference type="Pfam" id="PF06439">
    <property type="entry name" value="3keto-disac_hyd"/>
    <property type="match status" value="4"/>
</dbReference>
<dbReference type="SUPFAM" id="SSF75005">
    <property type="entry name" value="Arabinanase/levansucrase/invertase"/>
    <property type="match status" value="2"/>
</dbReference>
<dbReference type="InterPro" id="IPR006710">
    <property type="entry name" value="Glyco_hydro_43"/>
</dbReference>
<dbReference type="SUPFAM" id="SSF51445">
    <property type="entry name" value="(Trans)glycosidases"/>
    <property type="match status" value="1"/>
</dbReference>
<dbReference type="InterPro" id="IPR059177">
    <property type="entry name" value="GH29D-like_dom"/>
</dbReference>
<dbReference type="Gene3D" id="2.60.40.680">
    <property type="match status" value="1"/>
</dbReference>
<dbReference type="SUPFAM" id="SSF49899">
    <property type="entry name" value="Concanavalin A-like lectins/glucanases"/>
    <property type="match status" value="2"/>
</dbReference>
<comment type="similarity">
    <text evidence="1">Belongs to the glycosyl hydrolase 43 family.</text>
</comment>
<dbReference type="InterPro" id="IPR036439">
    <property type="entry name" value="Dockerin_dom_sf"/>
</dbReference>
<dbReference type="Gene3D" id="2.60.120.200">
    <property type="match status" value="1"/>
</dbReference>
<keyword evidence="3 9" id="KW-0378">Hydrolase</keyword>
<gene>
    <name evidence="9" type="ORF">GNP93_03960</name>
</gene>
<dbReference type="CDD" id="cd08547">
    <property type="entry name" value="Type_II_cohesin"/>
    <property type="match status" value="1"/>
</dbReference>
<dbReference type="CDD" id="cd18820">
    <property type="entry name" value="GH43_LbAraf43-like"/>
    <property type="match status" value="1"/>
</dbReference>
<keyword evidence="2" id="KW-0732">Signal</keyword>
<dbReference type="InterPro" id="IPR037524">
    <property type="entry name" value="PA14/GLEYA"/>
</dbReference>
<dbReference type="Gene3D" id="2.60.120.560">
    <property type="entry name" value="Exo-inulinase, domain 1"/>
    <property type="match status" value="4"/>
</dbReference>
<dbReference type="InterPro" id="IPR003343">
    <property type="entry name" value="Big_2"/>
</dbReference>
<dbReference type="PROSITE" id="PS51175">
    <property type="entry name" value="CBM6"/>
    <property type="match status" value="1"/>
</dbReference>
<evidence type="ECO:0000256" key="4">
    <source>
        <dbReference type="ARBA" id="ARBA00023295"/>
    </source>
</evidence>
<dbReference type="SMART" id="SM00635">
    <property type="entry name" value="BID_2"/>
    <property type="match status" value="3"/>
</dbReference>
<evidence type="ECO:0000259" key="8">
    <source>
        <dbReference type="PROSITE" id="PS51820"/>
    </source>
</evidence>
<dbReference type="Pfam" id="PF13290">
    <property type="entry name" value="CHB_HEX_C_1"/>
    <property type="match status" value="2"/>
</dbReference>
<keyword evidence="10" id="KW-1185">Reference proteome</keyword>
<dbReference type="Pfam" id="PF17851">
    <property type="entry name" value="GH43_C2"/>
    <property type="match status" value="1"/>
</dbReference>
<dbReference type="EMBL" id="WNZX01000002">
    <property type="protein sequence ID" value="MUG69830.1"/>
    <property type="molecule type" value="Genomic_DNA"/>
</dbReference>
<dbReference type="Gene3D" id="2.115.10.20">
    <property type="entry name" value="Glycosyl hydrolase domain, family 43"/>
    <property type="match status" value="2"/>
</dbReference>
<dbReference type="InterPro" id="IPR023296">
    <property type="entry name" value="Glyco_hydro_beta-prop_sf"/>
</dbReference>
<dbReference type="InterPro" id="IPR010496">
    <property type="entry name" value="AL/BT2_dom"/>
</dbReference>
<dbReference type="Pfam" id="PF04616">
    <property type="entry name" value="Glyco_hydro_43"/>
    <property type="match status" value="2"/>
</dbReference>
<dbReference type="InterPro" id="IPR013320">
    <property type="entry name" value="ConA-like_dom_sf"/>
</dbReference>